<dbReference type="EMBL" id="MEIP01000019">
    <property type="protein sequence ID" value="PIT47132.1"/>
    <property type="molecule type" value="Genomic_DNA"/>
</dbReference>
<sequence>MEQNIAYLDTALGILWAGDIGTAALETAALHADYAKNVSVRITVGQQKSRSESHSKWLYGKDAKNLTADKKATV</sequence>
<name>A0A2N9XFM8_9NEIS</name>
<dbReference type="Proteomes" id="UP000229970">
    <property type="component" value="Unassembled WGS sequence"/>
</dbReference>
<accession>A0A2N9XFM8</accession>
<dbReference type="AlphaFoldDB" id="A0A2N9XFM8"/>
<protein>
    <submittedName>
        <fullName evidence="1">Uncharacterized protein</fullName>
    </submittedName>
</protein>
<proteinExistence type="predicted"/>
<organism evidence="1 2">
    <name type="scientific">Snodgrassella alvi</name>
    <dbReference type="NCBI Taxonomy" id="1196083"/>
    <lineage>
        <taxon>Bacteria</taxon>
        <taxon>Pseudomonadati</taxon>
        <taxon>Pseudomonadota</taxon>
        <taxon>Betaproteobacteria</taxon>
        <taxon>Neisseriales</taxon>
        <taxon>Neisseriaceae</taxon>
        <taxon>Snodgrassella</taxon>
    </lineage>
</organism>
<gene>
    <name evidence="1" type="ORF">BHC46_07870</name>
</gene>
<comment type="caution">
    <text evidence="1">The sequence shown here is derived from an EMBL/GenBank/DDBJ whole genome shotgun (WGS) entry which is preliminary data.</text>
</comment>
<reference evidence="1 2" key="1">
    <citation type="journal article" date="2017" name="MBio">
        <title>Type VI secretion-mediated competition in the bee gut microbiome.</title>
        <authorList>
            <person name="Steele M.I."/>
            <person name="Kwong W.K."/>
            <person name="Powell J.E."/>
            <person name="Whiteley M."/>
            <person name="Moran N.A."/>
        </authorList>
    </citation>
    <scope>NUCLEOTIDE SEQUENCE [LARGE SCALE GENOMIC DNA]</scope>
    <source>
        <strain evidence="1 2">Ruf1-X</strain>
    </source>
</reference>
<evidence type="ECO:0000313" key="1">
    <source>
        <dbReference type="EMBL" id="PIT47132.1"/>
    </source>
</evidence>
<evidence type="ECO:0000313" key="2">
    <source>
        <dbReference type="Proteomes" id="UP000229970"/>
    </source>
</evidence>
<dbReference type="RefSeq" id="WP_100139297.1">
    <property type="nucleotide sequence ID" value="NZ_MEIP01000019.1"/>
</dbReference>